<sequence length="287" mass="31324">MLNYHHLRYFRAVAHEGNLTRAAERLNVSQSALSTQIKQLEERLAHPLFERVGRRLELTEEGRIALDHADRIFETGDELLATLQRSGQAVPPLRVGALSTLSRNFQMQFLAPLVGQDGVDITLRSGDADQLLAALRDLALDVVLSTEPPAGQDVIAHRVAEQPVGLHGKPELLCHKTLGALMRNAPFILPTETNIRAGFMALADRLKLTPRIVADVDDMAMVRLLARAGAGIAVAPSVVVADELEAGRLVTAPFDLDLSERFFAVTLRRRYPHPLLAGLLDAAKGPA</sequence>
<proteinExistence type="inferred from homology"/>
<dbReference type="Pfam" id="PF00126">
    <property type="entry name" value="HTH_1"/>
    <property type="match status" value="1"/>
</dbReference>
<evidence type="ECO:0000313" key="7">
    <source>
        <dbReference type="Proteomes" id="UP000243978"/>
    </source>
</evidence>
<dbReference type="PANTHER" id="PTHR30126">
    <property type="entry name" value="HTH-TYPE TRANSCRIPTIONAL REGULATOR"/>
    <property type="match status" value="1"/>
</dbReference>
<dbReference type="InterPro" id="IPR036388">
    <property type="entry name" value="WH-like_DNA-bd_sf"/>
</dbReference>
<dbReference type="InterPro" id="IPR036390">
    <property type="entry name" value="WH_DNA-bd_sf"/>
</dbReference>
<feature type="domain" description="HTH lysR-type" evidence="5">
    <location>
        <begin position="2"/>
        <end position="59"/>
    </location>
</feature>
<dbReference type="Gene3D" id="1.10.10.10">
    <property type="entry name" value="Winged helix-like DNA-binding domain superfamily/Winged helix DNA-binding domain"/>
    <property type="match status" value="1"/>
</dbReference>
<evidence type="ECO:0000313" key="6">
    <source>
        <dbReference type="EMBL" id="PTX57673.1"/>
    </source>
</evidence>
<dbReference type="PANTHER" id="PTHR30126:SF98">
    <property type="entry name" value="HTH-TYPE TRANSCRIPTIONAL ACTIVATOR BAUR"/>
    <property type="match status" value="1"/>
</dbReference>
<dbReference type="EMBL" id="QBKS01000001">
    <property type="protein sequence ID" value="PTX57673.1"/>
    <property type="molecule type" value="Genomic_DNA"/>
</dbReference>
<keyword evidence="3" id="KW-0238">DNA-binding</keyword>
<dbReference type="Gene3D" id="3.40.190.10">
    <property type="entry name" value="Periplasmic binding protein-like II"/>
    <property type="match status" value="2"/>
</dbReference>
<dbReference type="Pfam" id="PF03466">
    <property type="entry name" value="LysR_substrate"/>
    <property type="match status" value="1"/>
</dbReference>
<dbReference type="FunFam" id="1.10.10.10:FF:000001">
    <property type="entry name" value="LysR family transcriptional regulator"/>
    <property type="match status" value="1"/>
</dbReference>
<dbReference type="GO" id="GO:0000976">
    <property type="term" value="F:transcription cis-regulatory region binding"/>
    <property type="evidence" value="ECO:0007669"/>
    <property type="project" value="TreeGrafter"/>
</dbReference>
<protein>
    <submittedName>
        <fullName evidence="6">LysR family transcriptional activator of nhaA</fullName>
    </submittedName>
</protein>
<evidence type="ECO:0000259" key="5">
    <source>
        <dbReference type="PROSITE" id="PS50931"/>
    </source>
</evidence>
<dbReference type="Proteomes" id="UP000243978">
    <property type="component" value="Unassembled WGS sequence"/>
</dbReference>
<accession>A0A2T6BNL6</accession>
<dbReference type="PROSITE" id="PS50931">
    <property type="entry name" value="HTH_LYSR"/>
    <property type="match status" value="1"/>
</dbReference>
<reference evidence="6 7" key="1">
    <citation type="submission" date="2018-04" db="EMBL/GenBank/DDBJ databases">
        <title>Genomic Encyclopedia of Archaeal and Bacterial Type Strains, Phase II (KMG-II): from individual species to whole genera.</title>
        <authorList>
            <person name="Goeker M."/>
        </authorList>
    </citation>
    <scope>NUCLEOTIDE SEQUENCE [LARGE SCALE GENOMIC DNA]</scope>
    <source>
        <strain evidence="6 7">DSM 100977</strain>
    </source>
</reference>
<dbReference type="AlphaFoldDB" id="A0A2T6BNL6"/>
<gene>
    <name evidence="6" type="ORF">C8N43_2344</name>
</gene>
<keyword evidence="4" id="KW-0804">Transcription</keyword>
<organism evidence="6 7">
    <name type="scientific">Litoreibacter ponti</name>
    <dbReference type="NCBI Taxonomy" id="1510457"/>
    <lineage>
        <taxon>Bacteria</taxon>
        <taxon>Pseudomonadati</taxon>
        <taxon>Pseudomonadota</taxon>
        <taxon>Alphaproteobacteria</taxon>
        <taxon>Rhodobacterales</taxon>
        <taxon>Roseobacteraceae</taxon>
        <taxon>Litoreibacter</taxon>
    </lineage>
</organism>
<evidence type="ECO:0000256" key="4">
    <source>
        <dbReference type="ARBA" id="ARBA00023163"/>
    </source>
</evidence>
<dbReference type="InterPro" id="IPR005119">
    <property type="entry name" value="LysR_subst-bd"/>
</dbReference>
<name>A0A2T6BNL6_9RHOB</name>
<dbReference type="InterPro" id="IPR000847">
    <property type="entry name" value="LysR_HTH_N"/>
</dbReference>
<keyword evidence="7" id="KW-1185">Reference proteome</keyword>
<evidence type="ECO:0000256" key="1">
    <source>
        <dbReference type="ARBA" id="ARBA00009437"/>
    </source>
</evidence>
<dbReference type="RefSeq" id="WP_211308584.1">
    <property type="nucleotide sequence ID" value="NZ_QBKS01000001.1"/>
</dbReference>
<dbReference type="SUPFAM" id="SSF46785">
    <property type="entry name" value="Winged helix' DNA-binding domain"/>
    <property type="match status" value="1"/>
</dbReference>
<evidence type="ECO:0000256" key="3">
    <source>
        <dbReference type="ARBA" id="ARBA00023125"/>
    </source>
</evidence>
<dbReference type="GO" id="GO:0003700">
    <property type="term" value="F:DNA-binding transcription factor activity"/>
    <property type="evidence" value="ECO:0007669"/>
    <property type="project" value="InterPro"/>
</dbReference>
<keyword evidence="2" id="KW-0805">Transcription regulation</keyword>
<evidence type="ECO:0000256" key="2">
    <source>
        <dbReference type="ARBA" id="ARBA00023015"/>
    </source>
</evidence>
<comment type="similarity">
    <text evidence="1">Belongs to the LysR transcriptional regulatory family.</text>
</comment>
<dbReference type="SUPFAM" id="SSF53850">
    <property type="entry name" value="Periplasmic binding protein-like II"/>
    <property type="match status" value="1"/>
</dbReference>
<dbReference type="PRINTS" id="PR00039">
    <property type="entry name" value="HTHLYSR"/>
</dbReference>
<comment type="caution">
    <text evidence="6">The sequence shown here is derived from an EMBL/GenBank/DDBJ whole genome shotgun (WGS) entry which is preliminary data.</text>
</comment>